<protein>
    <recommendedName>
        <fullName evidence="1">UPF0311 protein Ga0061067_1256</fullName>
    </recommendedName>
</protein>
<comment type="similarity">
    <text evidence="1">Belongs to the UPF0311 family.</text>
</comment>
<evidence type="ECO:0000256" key="1">
    <source>
        <dbReference type="HAMAP-Rule" id="MF_00775"/>
    </source>
</evidence>
<dbReference type="Pfam" id="PF11578">
    <property type="entry name" value="DUF3237"/>
    <property type="match status" value="1"/>
</dbReference>
<proteinExistence type="inferred from homology"/>
<organism evidence="2 3">
    <name type="scientific">Pannonibacter indicus</name>
    <dbReference type="NCBI Taxonomy" id="466044"/>
    <lineage>
        <taxon>Bacteria</taxon>
        <taxon>Pseudomonadati</taxon>
        <taxon>Pseudomonadota</taxon>
        <taxon>Alphaproteobacteria</taxon>
        <taxon>Hyphomicrobiales</taxon>
        <taxon>Stappiaceae</taxon>
        <taxon>Pannonibacter</taxon>
    </lineage>
</organism>
<dbReference type="OrthoDB" id="5294829at2"/>
<gene>
    <name evidence="2" type="ORF">Ga0061067_1256</name>
</gene>
<dbReference type="InterPro" id="IPR020915">
    <property type="entry name" value="UPF0311"/>
</dbReference>
<evidence type="ECO:0000313" key="3">
    <source>
        <dbReference type="Proteomes" id="UP000183900"/>
    </source>
</evidence>
<sequence length="181" mass="19351">MPQPASAPVVLPVPQLVHVCNLEVELAPITEMGAGRAGRRRIIPIIGGKVTGPRLSGRILNLGADWQTIFTDGLAVLDTRYAMETDDGAVIEIINYGFRHGPAEVLAAVARGESVPPGSCYMRTQARLETGDTRYGWVNRTLFVGTGARPCPGCHRISLRPRIGCRPASAGAGIRSRQPCV</sequence>
<dbReference type="PANTHER" id="PTHR37315">
    <property type="entry name" value="UPF0311 PROTEIN BLR7842"/>
    <property type="match status" value="1"/>
</dbReference>
<name>A0A0K6ICD5_9HYPH</name>
<dbReference type="PANTHER" id="PTHR37315:SF1">
    <property type="entry name" value="UPF0311 PROTEIN BLR7842"/>
    <property type="match status" value="1"/>
</dbReference>
<accession>A0A0K6ICD5</accession>
<dbReference type="EMBL" id="CYHE01000025">
    <property type="protein sequence ID" value="CUB00982.1"/>
    <property type="molecule type" value="Genomic_DNA"/>
</dbReference>
<evidence type="ECO:0000313" key="2">
    <source>
        <dbReference type="EMBL" id="CUB00982.1"/>
    </source>
</evidence>
<dbReference type="RefSeq" id="WP_141659023.1">
    <property type="nucleotide sequence ID" value="NZ_CYHE01000025.1"/>
</dbReference>
<dbReference type="AlphaFoldDB" id="A0A0K6ICD5"/>
<reference evidence="3" key="1">
    <citation type="submission" date="2015-08" db="EMBL/GenBank/DDBJ databases">
        <authorList>
            <person name="Varghese N."/>
        </authorList>
    </citation>
    <scope>NUCLEOTIDE SEQUENCE [LARGE SCALE GENOMIC DNA]</scope>
    <source>
        <strain evidence="3">DSM 23407</strain>
    </source>
</reference>
<keyword evidence="3" id="KW-1185">Reference proteome</keyword>
<dbReference type="Gene3D" id="2.40.160.20">
    <property type="match status" value="1"/>
</dbReference>
<dbReference type="HAMAP" id="MF_00775">
    <property type="entry name" value="UPF0311"/>
    <property type="match status" value="1"/>
</dbReference>
<dbReference type="Proteomes" id="UP000183900">
    <property type="component" value="Unassembled WGS sequence"/>
</dbReference>